<gene>
    <name evidence="9" type="ORF">H0486_10290</name>
</gene>
<dbReference type="InterPro" id="IPR035906">
    <property type="entry name" value="MetI-like_sf"/>
</dbReference>
<keyword evidence="5 7" id="KW-1133">Transmembrane helix</keyword>
<keyword evidence="6 7" id="KW-0472">Membrane</keyword>
<dbReference type="PANTHER" id="PTHR43227">
    <property type="entry name" value="BLL4140 PROTEIN"/>
    <property type="match status" value="1"/>
</dbReference>
<evidence type="ECO:0000256" key="6">
    <source>
        <dbReference type="ARBA" id="ARBA00023136"/>
    </source>
</evidence>
<dbReference type="InterPro" id="IPR050809">
    <property type="entry name" value="UgpAE/MalFG_permease"/>
</dbReference>
<evidence type="ECO:0000313" key="9">
    <source>
        <dbReference type="EMBL" id="MBB2183268.1"/>
    </source>
</evidence>
<feature type="transmembrane region" description="Helical" evidence="7">
    <location>
        <begin position="258"/>
        <end position="278"/>
    </location>
</feature>
<feature type="transmembrane region" description="Helical" evidence="7">
    <location>
        <begin position="389"/>
        <end position="412"/>
    </location>
</feature>
<name>A0A839K1H1_9FIRM</name>
<keyword evidence="3" id="KW-1003">Cell membrane</keyword>
<organism evidence="9 10">
    <name type="scientific">Variimorphobacter saccharofermentans</name>
    <dbReference type="NCBI Taxonomy" id="2755051"/>
    <lineage>
        <taxon>Bacteria</taxon>
        <taxon>Bacillati</taxon>
        <taxon>Bacillota</taxon>
        <taxon>Clostridia</taxon>
        <taxon>Lachnospirales</taxon>
        <taxon>Lachnospiraceae</taxon>
        <taxon>Variimorphobacter</taxon>
    </lineage>
</organism>
<keyword evidence="4 7" id="KW-0812">Transmembrane</keyword>
<evidence type="ECO:0000256" key="2">
    <source>
        <dbReference type="ARBA" id="ARBA00022448"/>
    </source>
</evidence>
<keyword evidence="10" id="KW-1185">Reference proteome</keyword>
<evidence type="ECO:0000256" key="4">
    <source>
        <dbReference type="ARBA" id="ARBA00022692"/>
    </source>
</evidence>
<dbReference type="PANTHER" id="PTHR43227:SF11">
    <property type="entry name" value="BLL4140 PROTEIN"/>
    <property type="match status" value="1"/>
</dbReference>
<protein>
    <submittedName>
        <fullName evidence="9">Sugar ABC transporter permease</fullName>
    </submittedName>
</protein>
<evidence type="ECO:0000256" key="3">
    <source>
        <dbReference type="ARBA" id="ARBA00022475"/>
    </source>
</evidence>
<dbReference type="InterPro" id="IPR000515">
    <property type="entry name" value="MetI-like"/>
</dbReference>
<keyword evidence="2 7" id="KW-0813">Transport</keyword>
<dbReference type="AlphaFoldDB" id="A0A839K1H1"/>
<evidence type="ECO:0000313" key="10">
    <source>
        <dbReference type="Proteomes" id="UP000574276"/>
    </source>
</evidence>
<dbReference type="Proteomes" id="UP000574276">
    <property type="component" value="Unassembled WGS sequence"/>
</dbReference>
<comment type="similarity">
    <text evidence="7">Belongs to the binding-protein-dependent transport system permease family.</text>
</comment>
<proteinExistence type="inferred from homology"/>
<dbReference type="GO" id="GO:0005886">
    <property type="term" value="C:plasma membrane"/>
    <property type="evidence" value="ECO:0007669"/>
    <property type="project" value="UniProtKB-SubCell"/>
</dbReference>
<accession>A0A839K1H1</accession>
<feature type="transmembrane region" description="Helical" evidence="7">
    <location>
        <begin position="446"/>
        <end position="468"/>
    </location>
</feature>
<dbReference type="CDD" id="cd06261">
    <property type="entry name" value="TM_PBP2"/>
    <property type="match status" value="1"/>
</dbReference>
<feature type="transmembrane region" description="Helical" evidence="7">
    <location>
        <begin position="346"/>
        <end position="369"/>
    </location>
</feature>
<sequence>MKTEIKNARLENISYLILRLIILMMVVMLFVPALNPAKICGFLNDNLSLFTSGFSYSQLTDGFGRAFTKGWVLRSTMKLLNISSLISIIGIVIIGISGCMTLGNLKLKRLGNVLVIIGCMLTAGGLFGSYRAYVQISQTTNPEKIQPSFPNGIWIFMLCILIILIISVLLLIIQPKASNNMKYEMKDQFTLFLMILPFLALCIVFSYLPLWGWRYAFFNFKVGDTLSGDNFVGFKWFTYLFKNSATVNDIIRVLKNTLMMSFIGLAMSWLPMAFAIFLNEIRNSKIRRFVQTFTTIPNFISWVLVYAVALAIFSSDGFISLIMVNLGIWDSGKNLLMSDSFTYLKMWLWGTWKGLGWCSIIYIAAISGIDQQLYEAATVDGAGRFGKMWHVTVPGLIPTFFVLLLMSIANILSNGMDQYLVFENATNTNTITVLDLYVYKLGIDQGLIPISTVVGMVKSIVSVTLLFIANKFSKLIRGESII</sequence>
<feature type="transmembrane region" description="Helical" evidence="7">
    <location>
        <begin position="299"/>
        <end position="326"/>
    </location>
</feature>
<comment type="caution">
    <text evidence="9">The sequence shown here is derived from an EMBL/GenBank/DDBJ whole genome shotgun (WGS) entry which is preliminary data.</text>
</comment>
<dbReference type="GO" id="GO:0055085">
    <property type="term" value="P:transmembrane transport"/>
    <property type="evidence" value="ECO:0007669"/>
    <property type="project" value="InterPro"/>
</dbReference>
<evidence type="ECO:0000256" key="7">
    <source>
        <dbReference type="RuleBase" id="RU363032"/>
    </source>
</evidence>
<dbReference type="PROSITE" id="PS50928">
    <property type="entry name" value="ABC_TM1"/>
    <property type="match status" value="1"/>
</dbReference>
<dbReference type="Pfam" id="PF00528">
    <property type="entry name" value="BPD_transp_1"/>
    <property type="match status" value="1"/>
</dbReference>
<feature type="transmembrane region" description="Helical" evidence="7">
    <location>
        <begin position="79"/>
        <end position="103"/>
    </location>
</feature>
<comment type="subcellular location">
    <subcellularLocation>
        <location evidence="1 7">Cell membrane</location>
        <topology evidence="1 7">Multi-pass membrane protein</topology>
    </subcellularLocation>
</comment>
<evidence type="ECO:0000256" key="1">
    <source>
        <dbReference type="ARBA" id="ARBA00004651"/>
    </source>
</evidence>
<feature type="transmembrane region" description="Helical" evidence="7">
    <location>
        <begin position="189"/>
        <end position="210"/>
    </location>
</feature>
<reference evidence="9 10" key="1">
    <citation type="submission" date="2020-07" db="EMBL/GenBank/DDBJ databases">
        <title>Characterization and genome sequencing of isolate MD1, a novel member within the family Lachnospiraceae.</title>
        <authorList>
            <person name="Rettenmaier R."/>
            <person name="Di Bello L."/>
            <person name="Zinser C."/>
            <person name="Scheitz K."/>
            <person name="Liebl W."/>
            <person name="Zverlov V."/>
        </authorList>
    </citation>
    <scope>NUCLEOTIDE SEQUENCE [LARGE SCALE GENOMIC DNA]</scope>
    <source>
        <strain evidence="9 10">MD1</strain>
    </source>
</reference>
<dbReference type="EMBL" id="JACEGA010000001">
    <property type="protein sequence ID" value="MBB2183268.1"/>
    <property type="molecule type" value="Genomic_DNA"/>
</dbReference>
<dbReference type="Gene3D" id="1.10.3720.10">
    <property type="entry name" value="MetI-like"/>
    <property type="match status" value="1"/>
</dbReference>
<feature type="domain" description="ABC transmembrane type-1" evidence="8">
    <location>
        <begin position="254"/>
        <end position="469"/>
    </location>
</feature>
<evidence type="ECO:0000259" key="8">
    <source>
        <dbReference type="PROSITE" id="PS50928"/>
    </source>
</evidence>
<evidence type="ECO:0000256" key="5">
    <source>
        <dbReference type="ARBA" id="ARBA00022989"/>
    </source>
</evidence>
<dbReference type="SUPFAM" id="SSF161098">
    <property type="entry name" value="MetI-like"/>
    <property type="match status" value="1"/>
</dbReference>
<feature type="transmembrane region" description="Helical" evidence="7">
    <location>
        <begin position="110"/>
        <end position="133"/>
    </location>
</feature>
<feature type="transmembrane region" description="Helical" evidence="7">
    <location>
        <begin position="153"/>
        <end position="173"/>
    </location>
</feature>
<feature type="transmembrane region" description="Helical" evidence="7">
    <location>
        <begin position="12"/>
        <end position="34"/>
    </location>
</feature>